<proteinExistence type="predicted"/>
<keyword evidence="1" id="KW-0175">Coiled coil</keyword>
<comment type="caution">
    <text evidence="3">The sequence shown here is derived from an EMBL/GenBank/DDBJ whole genome shotgun (WGS) entry which is preliminary data.</text>
</comment>
<dbReference type="AlphaFoldDB" id="A0A2S8S5V9"/>
<evidence type="ECO:0000313" key="3">
    <source>
        <dbReference type="EMBL" id="PQV56199.1"/>
    </source>
</evidence>
<keyword evidence="2" id="KW-0472">Membrane</keyword>
<dbReference type="EMBL" id="PVEP01000005">
    <property type="protein sequence ID" value="PQV56199.1"/>
    <property type="molecule type" value="Genomic_DNA"/>
</dbReference>
<gene>
    <name evidence="3" type="ORF">LX70_02464</name>
</gene>
<organism evidence="3 4">
    <name type="scientific">Albidovulum denitrificans</name>
    <dbReference type="NCBI Taxonomy" id="404881"/>
    <lineage>
        <taxon>Bacteria</taxon>
        <taxon>Pseudomonadati</taxon>
        <taxon>Pseudomonadota</taxon>
        <taxon>Alphaproteobacteria</taxon>
        <taxon>Rhodobacterales</taxon>
        <taxon>Paracoccaceae</taxon>
        <taxon>Albidovulum</taxon>
    </lineage>
</organism>
<keyword evidence="2" id="KW-1133">Transmembrane helix</keyword>
<dbReference type="Proteomes" id="UP000238338">
    <property type="component" value="Unassembled WGS sequence"/>
</dbReference>
<protein>
    <submittedName>
        <fullName evidence="3">Uncharacterized protein DUF1049</fullName>
    </submittedName>
</protein>
<dbReference type="RefSeq" id="WP_342747699.1">
    <property type="nucleotide sequence ID" value="NZ_PVEP01000005.1"/>
</dbReference>
<evidence type="ECO:0000313" key="4">
    <source>
        <dbReference type="Proteomes" id="UP000238338"/>
    </source>
</evidence>
<reference evidence="3 4" key="1">
    <citation type="submission" date="2018-02" db="EMBL/GenBank/DDBJ databases">
        <title>Genomic Encyclopedia of Archaeal and Bacterial Type Strains, Phase II (KMG-II): from individual species to whole genera.</title>
        <authorList>
            <person name="Goeker M."/>
        </authorList>
    </citation>
    <scope>NUCLEOTIDE SEQUENCE [LARGE SCALE GENOMIC DNA]</scope>
    <source>
        <strain evidence="3 4">DSM 18921</strain>
    </source>
</reference>
<evidence type="ECO:0000256" key="1">
    <source>
        <dbReference type="SAM" id="Coils"/>
    </source>
</evidence>
<evidence type="ECO:0000256" key="2">
    <source>
        <dbReference type="SAM" id="Phobius"/>
    </source>
</evidence>
<feature type="coiled-coil region" evidence="1">
    <location>
        <begin position="74"/>
        <end position="101"/>
    </location>
</feature>
<name>A0A2S8S5V9_9RHOB</name>
<keyword evidence="4" id="KW-1185">Reference proteome</keyword>
<keyword evidence="2" id="KW-0812">Transmembrane</keyword>
<accession>A0A2S8S5V9</accession>
<sequence length="120" mass="13269">MLRFLRILFLALLGIVLLAVASANLAPVTLHALPKDMAAVLGLDYQIELPLFVVIFAGILAGLGIGFIWEWFREAKHRAALADHKREAGQLRREVSKLRTESRKPNDEVLALLEGDGATR</sequence>
<feature type="transmembrane region" description="Helical" evidence="2">
    <location>
        <begin position="49"/>
        <end position="69"/>
    </location>
</feature>